<evidence type="ECO:0000313" key="5">
    <source>
        <dbReference type="Proteomes" id="UP000680866"/>
    </source>
</evidence>
<keyword evidence="2" id="KW-0812">Transmembrane</keyword>
<feature type="compositionally biased region" description="Gly residues" evidence="1">
    <location>
        <begin position="472"/>
        <end position="496"/>
    </location>
</feature>
<organism evidence="4 5">
    <name type="scientific">Polymorphospora rubra</name>
    <dbReference type="NCBI Taxonomy" id="338584"/>
    <lineage>
        <taxon>Bacteria</taxon>
        <taxon>Bacillati</taxon>
        <taxon>Actinomycetota</taxon>
        <taxon>Actinomycetes</taxon>
        <taxon>Micromonosporales</taxon>
        <taxon>Micromonosporaceae</taxon>
        <taxon>Polymorphospora</taxon>
    </lineage>
</organism>
<keyword evidence="2" id="KW-0472">Membrane</keyword>
<evidence type="ECO:0000313" key="4">
    <source>
        <dbReference type="EMBL" id="BCJ67129.1"/>
    </source>
</evidence>
<feature type="transmembrane region" description="Helical" evidence="2">
    <location>
        <begin position="337"/>
        <end position="360"/>
    </location>
</feature>
<reference evidence="4" key="1">
    <citation type="submission" date="2020-08" db="EMBL/GenBank/DDBJ databases">
        <title>Whole genome shotgun sequence of Polymorphospora rubra NBRC 101157.</title>
        <authorList>
            <person name="Komaki H."/>
            <person name="Tamura T."/>
        </authorList>
    </citation>
    <scope>NUCLEOTIDE SEQUENCE</scope>
    <source>
        <strain evidence="4">NBRC 101157</strain>
    </source>
</reference>
<evidence type="ECO:0000256" key="3">
    <source>
        <dbReference type="SAM" id="SignalP"/>
    </source>
</evidence>
<gene>
    <name evidence="4" type="ORF">Prubr_41500</name>
</gene>
<feature type="compositionally biased region" description="Basic and acidic residues" evidence="1">
    <location>
        <begin position="393"/>
        <end position="409"/>
    </location>
</feature>
<feature type="region of interest" description="Disordered" evidence="1">
    <location>
        <begin position="365"/>
        <end position="546"/>
    </location>
</feature>
<dbReference type="SUPFAM" id="SSF82171">
    <property type="entry name" value="DPP6 N-terminal domain-like"/>
    <property type="match status" value="1"/>
</dbReference>
<keyword evidence="2" id="KW-1133">Transmembrane helix</keyword>
<sequence>MSGVVVACGLVGIGLALTGGPASAAPTPEPSGAAEVPKASGEEVCTVTDSRTRELSGIIATENGYIVVNDGTDIQARKRVFYLDDSCKVVKDVSFPSSPRDPEDLALSPDGSTVWIADIGDNATNEERRPHVALWSMPIDGSTRPVLHRVAYPEREPRDAEALLIAADGTPVIVSKTTGKAEIFVPEGPLQPNNDEPVPMRKAGELTLPRTQTENPLLAAGRLTVTGAARSADGRKVVLRTYADAFEWDVPDGDIVKALTSGTPRVTPLADAFGEGISFSADGSKYVTVSDVGTLGDDSDVVIMSYTPTRVEATPAEDEPAGGNEQSWLDTLSLQDITYLIGVVGVVGAVLVGVGIFGIVQARRRGGDTAAAGPPKKVGRQPVKGAAVPPPNRRRDDVDRSGPIGDERPGGGGVYGGRSAGGGGRSGGVYGGRSEAGGGPAGGGSGGGGVYGGRSAGGGVYGGGQRDEGPRGARGGGVYGGGRDYQDGGGRGGDPRGGWDYQDGPDPRGRAGGGQRPGRARPDGYPPDGYDDHAGAYGPTPGHQPY</sequence>
<proteinExistence type="predicted"/>
<keyword evidence="3" id="KW-0732">Signal</keyword>
<feature type="region of interest" description="Disordered" evidence="1">
    <location>
        <begin position="21"/>
        <end position="44"/>
    </location>
</feature>
<protein>
    <submittedName>
        <fullName evidence="4">Uncharacterized protein</fullName>
    </submittedName>
</protein>
<feature type="signal peptide" evidence="3">
    <location>
        <begin position="1"/>
        <end position="24"/>
    </location>
</feature>
<dbReference type="EMBL" id="AP023359">
    <property type="protein sequence ID" value="BCJ67129.1"/>
    <property type="molecule type" value="Genomic_DNA"/>
</dbReference>
<accession>A0A810N4K8</accession>
<feature type="chain" id="PRO_5032694394" evidence="3">
    <location>
        <begin position="25"/>
        <end position="546"/>
    </location>
</feature>
<dbReference type="AlphaFoldDB" id="A0A810N4K8"/>
<keyword evidence="5" id="KW-1185">Reference proteome</keyword>
<evidence type="ECO:0000256" key="2">
    <source>
        <dbReference type="SAM" id="Phobius"/>
    </source>
</evidence>
<name>A0A810N4K8_9ACTN</name>
<dbReference type="Proteomes" id="UP000680866">
    <property type="component" value="Chromosome"/>
</dbReference>
<dbReference type="KEGG" id="pry:Prubr_41500"/>
<feature type="compositionally biased region" description="Gly residues" evidence="1">
    <location>
        <begin position="410"/>
        <end position="464"/>
    </location>
</feature>
<evidence type="ECO:0000256" key="1">
    <source>
        <dbReference type="SAM" id="MobiDB-lite"/>
    </source>
</evidence>